<keyword evidence="3" id="KW-1185">Reference proteome</keyword>
<feature type="transmembrane region" description="Helical" evidence="1">
    <location>
        <begin position="6"/>
        <end position="24"/>
    </location>
</feature>
<evidence type="ECO:0000313" key="3">
    <source>
        <dbReference type="Proteomes" id="UP000182665"/>
    </source>
</evidence>
<evidence type="ECO:0008006" key="4">
    <source>
        <dbReference type="Google" id="ProtNLM"/>
    </source>
</evidence>
<name>A0ABY1H455_9STAP</name>
<evidence type="ECO:0000313" key="2">
    <source>
        <dbReference type="EMBL" id="SFZ73029.1"/>
    </source>
</evidence>
<protein>
    <recommendedName>
        <fullName evidence="4">NERD domain-containing protein</fullName>
    </recommendedName>
</protein>
<dbReference type="Proteomes" id="UP000182665">
    <property type="component" value="Unassembled WGS sequence"/>
</dbReference>
<keyword evidence="1" id="KW-0472">Membrane</keyword>
<evidence type="ECO:0000256" key="1">
    <source>
        <dbReference type="SAM" id="Phobius"/>
    </source>
</evidence>
<keyword evidence="1" id="KW-1133">Transmembrane helix</keyword>
<keyword evidence="1" id="KW-0812">Transmembrane</keyword>
<comment type="caution">
    <text evidence="2">The sequence shown here is derived from an EMBL/GenBank/DDBJ whole genome shotgun (WGS) entry which is preliminary data.</text>
</comment>
<sequence>MKIMSTLSIILIIIIIVLIIVFFLNQQYLKSRVETEEYAKNQIVAKNSALSEENLSLKNQMLSTNKDISPHALKNAKRDLRGILDKFIEDDQLKFYNIITTSNLATKHPLFEYVRSFDFIIVTDVGLINVDVKHWNQKTFYHFDVPDKHIDKDQQPLDRDKIVGHYISEQYHEQFNTTREGVYTFIETLQDNRVIFEFYDYDPYQQAANNAKALKDQIEGQFNFKIQSIGVIYFNDGSVNIIEGSGESDKYVDTVSTKSSLEKVIKDAVHLSKHPLTEDQVNQITEQFN</sequence>
<organism evidence="2 3">
    <name type="scientific">Staphylococcus pasteuri</name>
    <dbReference type="NCBI Taxonomy" id="45972"/>
    <lineage>
        <taxon>Bacteria</taxon>
        <taxon>Bacillati</taxon>
        <taxon>Bacillota</taxon>
        <taxon>Bacilli</taxon>
        <taxon>Bacillales</taxon>
        <taxon>Staphylococcaceae</taxon>
        <taxon>Staphylococcus</taxon>
    </lineage>
</organism>
<proteinExistence type="predicted"/>
<reference evidence="2 3" key="1">
    <citation type="submission" date="2016-11" db="EMBL/GenBank/DDBJ databases">
        <authorList>
            <person name="Varghese N."/>
            <person name="Submissions S."/>
        </authorList>
    </citation>
    <scope>NUCLEOTIDE SEQUENCE [LARGE SCALE GENOMIC DNA]</scope>
    <source>
        <strain evidence="2 3">NFIX07</strain>
    </source>
</reference>
<accession>A0ABY1H455</accession>
<gene>
    <name evidence="2" type="ORF">SAMN03097721_00500</name>
</gene>
<dbReference type="EMBL" id="FPKT01000001">
    <property type="protein sequence ID" value="SFZ73029.1"/>
    <property type="molecule type" value="Genomic_DNA"/>
</dbReference>